<dbReference type="InterPro" id="IPR038765">
    <property type="entry name" value="Papain-like_cys_pep_sf"/>
</dbReference>
<protein>
    <submittedName>
        <fullName evidence="1">Uncharacterized protein</fullName>
    </submittedName>
</protein>
<name>A0A317L361_9BACI</name>
<evidence type="ECO:0000313" key="2">
    <source>
        <dbReference type="Proteomes" id="UP000245624"/>
    </source>
</evidence>
<sequence length="247" mass="29299">MNRFMNVLKKGNQVYVEAMYPTCFKIYKDRQFLMATDQNRIISFEVEDYVKSITILGYYNDLIVREDYFLSDDRELDRDRDFRPGDILVASDNVKKELSGYMGHSALVVNEKEVVEAVGGHPAITKDPIKDFLRKHPIHAQFRPKNKEVGEKVTEFALQYYEKYQENLDQGIKKPIFSFQLSQNLDDLWEFTYCSKLIWLCYHYGAGYTFENDDLWFSPEDLYHNLIDNEAFELVYRHPDLQFLIDT</sequence>
<gene>
    <name evidence="1" type="ORF">DLJ74_01750</name>
</gene>
<dbReference type="SUPFAM" id="SSF54001">
    <property type="entry name" value="Cysteine proteinases"/>
    <property type="match status" value="1"/>
</dbReference>
<dbReference type="Proteomes" id="UP000245624">
    <property type="component" value="Unassembled WGS sequence"/>
</dbReference>
<organism evidence="1 2">
    <name type="scientific">Gracilibacillus dipsosauri</name>
    <dbReference type="NCBI Taxonomy" id="178340"/>
    <lineage>
        <taxon>Bacteria</taxon>
        <taxon>Bacillati</taxon>
        <taxon>Bacillota</taxon>
        <taxon>Bacilli</taxon>
        <taxon>Bacillales</taxon>
        <taxon>Bacillaceae</taxon>
        <taxon>Gracilibacillus</taxon>
    </lineage>
</organism>
<comment type="caution">
    <text evidence="1">The sequence shown here is derived from an EMBL/GenBank/DDBJ whole genome shotgun (WGS) entry which is preliminary data.</text>
</comment>
<dbReference type="AlphaFoldDB" id="A0A317L361"/>
<keyword evidence="2" id="KW-1185">Reference proteome</keyword>
<dbReference type="OrthoDB" id="2080087at2"/>
<evidence type="ECO:0000313" key="1">
    <source>
        <dbReference type="EMBL" id="PWU69674.1"/>
    </source>
</evidence>
<dbReference type="Gene3D" id="3.90.1720.10">
    <property type="entry name" value="endopeptidase domain like (from Nostoc punctiforme)"/>
    <property type="match status" value="1"/>
</dbReference>
<dbReference type="RefSeq" id="WP_109983097.1">
    <property type="nucleotide sequence ID" value="NZ_QGTD01000004.1"/>
</dbReference>
<accession>A0A317L361</accession>
<proteinExistence type="predicted"/>
<dbReference type="EMBL" id="QGTD01000004">
    <property type="protein sequence ID" value="PWU69674.1"/>
    <property type="molecule type" value="Genomic_DNA"/>
</dbReference>
<reference evidence="1 2" key="1">
    <citation type="submission" date="2018-05" db="EMBL/GenBank/DDBJ databases">
        <title>Genomic analysis of Gracilibacillus dipsosauri DD1 reveals novel features of a salt-tolerant amylase.</title>
        <authorList>
            <person name="Deutch C.E."/>
            <person name="Yang S."/>
        </authorList>
    </citation>
    <scope>NUCLEOTIDE SEQUENCE [LARGE SCALE GENOMIC DNA]</scope>
    <source>
        <strain evidence="1 2">DD1</strain>
    </source>
</reference>